<evidence type="ECO:0000313" key="1">
    <source>
        <dbReference type="EMBL" id="MCU9848292.1"/>
    </source>
</evidence>
<dbReference type="Proteomes" id="UP001209535">
    <property type="component" value="Unassembled WGS sequence"/>
</dbReference>
<name>A0ABT2X2W3_9RHOB</name>
<evidence type="ECO:0000313" key="2">
    <source>
        <dbReference type="Proteomes" id="UP001209535"/>
    </source>
</evidence>
<dbReference type="Pfam" id="PF20086">
    <property type="entry name" value="DUF6478"/>
    <property type="match status" value="1"/>
</dbReference>
<reference evidence="1 2" key="1">
    <citation type="submission" date="2022-10" db="EMBL/GenBank/DDBJ databases">
        <title>Defluviimonas sp. nov., isolated from ocean surface sediments.</title>
        <authorList>
            <person name="He W."/>
            <person name="Wang L."/>
            <person name="Zhang D.-F."/>
        </authorList>
    </citation>
    <scope>NUCLEOTIDE SEQUENCE [LARGE SCALE GENOMIC DNA]</scope>
    <source>
        <strain evidence="1 2">WL0024</strain>
    </source>
</reference>
<comment type="caution">
    <text evidence="1">The sequence shown here is derived from an EMBL/GenBank/DDBJ whole genome shotgun (WGS) entry which is preliminary data.</text>
</comment>
<dbReference type="InterPro" id="IPR045514">
    <property type="entry name" value="DUF6478"/>
</dbReference>
<sequence>MATQAMTRIYDRLLEQVLFRRTLQRWQRIASRAETADVSVLRRLHGPARQLRSELDRLLRVADGRLAQAESGARAIRRPPMSDWAWRPEIWRAPVTPGGIAPAEPRSAIGSEATLFHDCPAREVTLRQIRNAGAEDLPPYGLKLDVLRFEGSFLSLVIELPPAAVDGLTLHHIVRLDAALEVETPRKIFVRLNLKHGPNTEQVVHRVAPADGALVAEFDLAHTKMNEKRLERAWVDLIFEKPEMNQFVLRDVTLSRRARAEM</sequence>
<keyword evidence="2" id="KW-1185">Reference proteome</keyword>
<protein>
    <submittedName>
        <fullName evidence="1">DUF6478 family protein</fullName>
    </submittedName>
</protein>
<dbReference type="EMBL" id="JAOVQO010000008">
    <property type="protein sequence ID" value="MCU9848292.1"/>
    <property type="molecule type" value="Genomic_DNA"/>
</dbReference>
<gene>
    <name evidence="1" type="ORF">OEZ60_09755</name>
</gene>
<proteinExistence type="predicted"/>
<organism evidence="1 2">
    <name type="scientific">Albidovulum salinarum</name>
    <dbReference type="NCBI Taxonomy" id="2984153"/>
    <lineage>
        <taxon>Bacteria</taxon>
        <taxon>Pseudomonadati</taxon>
        <taxon>Pseudomonadota</taxon>
        <taxon>Alphaproteobacteria</taxon>
        <taxon>Rhodobacterales</taxon>
        <taxon>Paracoccaceae</taxon>
        <taxon>Albidovulum</taxon>
    </lineage>
</organism>
<accession>A0ABT2X2W3</accession>